<protein>
    <recommendedName>
        <fullName evidence="7">Ferrochelatase</fullName>
        <ecNumber evidence="7">4.98.1.1</ecNumber>
    </recommendedName>
</protein>
<dbReference type="PROSITE" id="PS00534">
    <property type="entry name" value="FERROCHELATASE"/>
    <property type="match status" value="1"/>
</dbReference>
<keyword evidence="6 7" id="KW-0627">Porphyrin biosynthesis</keyword>
<dbReference type="GO" id="GO:0004325">
    <property type="term" value="F:ferrochelatase activity"/>
    <property type="evidence" value="ECO:0007669"/>
    <property type="project" value="UniProtKB-UniRule"/>
</dbReference>
<dbReference type="NCBIfam" id="TIGR00109">
    <property type="entry name" value="hemH"/>
    <property type="match status" value="1"/>
</dbReference>
<keyword evidence="7" id="KW-0999">Mitochondrion inner membrane</keyword>
<keyword evidence="7" id="KW-0472">Membrane</keyword>
<dbReference type="OrthoDB" id="1323at2759"/>
<sequence>MFSQSITSVAKNGIGKMKYSTTPTKIKTGILLMNMGGPRTLDEVNSFLRNLFWDRDIMQLPAQKFLGKLIADRRTKSIQDQYAQIGGGSEIEKWTKLQGEKMVELLDVKSKETGPHKYYIGFRYNEPMTKTALEEMMRDGITNAVAFSQYFQYSCTTSGSNLNDLYKHQKIIDPNQSIKWSFIDRWGTHPLLVKVFADNIQKALEKVDPEHKDTAPILFSAHSLPLKVVFRGDPYTNEVAATVGYVVSELRRRGVKNPYRLVWQSKVGPLEWMGPSTEHVLKTINKNTPTPSVVLVPIAFTSDHIETLYELGIEYKNLAQESGITNYVIAEPPNDNPSFIECMADLVINKLDSKKPTYLNNNQVYMRCPGCEFDHCKTTKDWIRSF</sequence>
<dbReference type="CDD" id="cd00419">
    <property type="entry name" value="Ferrochelatase_C"/>
    <property type="match status" value="1"/>
</dbReference>
<keyword evidence="5 7" id="KW-0456">Lyase</keyword>
<dbReference type="InterPro" id="IPR033659">
    <property type="entry name" value="Ferrochelatase_N"/>
</dbReference>
<dbReference type="Gene3D" id="3.40.50.1400">
    <property type="match status" value="2"/>
</dbReference>
<keyword evidence="7" id="KW-0496">Mitochondrion</keyword>
<comment type="similarity">
    <text evidence="2 7">Belongs to the ferrochelatase family.</text>
</comment>
<proteinExistence type="inferred from homology"/>
<dbReference type="InterPro" id="IPR019772">
    <property type="entry name" value="Ferrochelatase_AS"/>
</dbReference>
<keyword evidence="9" id="KW-1185">Reference proteome</keyword>
<dbReference type="Pfam" id="PF00762">
    <property type="entry name" value="Ferrochelatase"/>
    <property type="match status" value="1"/>
</dbReference>
<evidence type="ECO:0000256" key="3">
    <source>
        <dbReference type="ARBA" id="ARBA00023004"/>
    </source>
</evidence>
<dbReference type="EMBL" id="MBFT01000323">
    <property type="protein sequence ID" value="PVU93419.1"/>
    <property type="molecule type" value="Genomic_DNA"/>
</dbReference>
<dbReference type="InterPro" id="IPR001015">
    <property type="entry name" value="Ferrochelatase"/>
</dbReference>
<dbReference type="SUPFAM" id="SSF53800">
    <property type="entry name" value="Chelatase"/>
    <property type="match status" value="1"/>
</dbReference>
<evidence type="ECO:0000256" key="7">
    <source>
        <dbReference type="RuleBase" id="RU000607"/>
    </source>
</evidence>
<dbReference type="HAMAP" id="MF_00323">
    <property type="entry name" value="Ferrochelatase"/>
    <property type="match status" value="1"/>
</dbReference>
<comment type="pathway">
    <text evidence="1 7">Porphyrin-containing compound metabolism; protoheme biosynthesis; protoheme from protoporphyrin-IX: step 1/1.</text>
</comment>
<evidence type="ECO:0000256" key="4">
    <source>
        <dbReference type="ARBA" id="ARBA00023133"/>
    </source>
</evidence>
<dbReference type="GO" id="GO:0006783">
    <property type="term" value="P:heme biosynthetic process"/>
    <property type="evidence" value="ECO:0007669"/>
    <property type="project" value="UniProtKB-UniRule"/>
</dbReference>
<keyword evidence="3 7" id="KW-0408">Iron</keyword>
<evidence type="ECO:0000256" key="1">
    <source>
        <dbReference type="ARBA" id="ARBA00004943"/>
    </source>
</evidence>
<name>A0A2T9YM80_9FUNG</name>
<dbReference type="UniPathway" id="UPA00252">
    <property type="reaction ID" value="UER00325"/>
</dbReference>
<dbReference type="GO" id="GO:0005743">
    <property type="term" value="C:mitochondrial inner membrane"/>
    <property type="evidence" value="ECO:0007669"/>
    <property type="project" value="UniProtKB-SubCell"/>
</dbReference>
<gene>
    <name evidence="8" type="ORF">BB559_003280</name>
</gene>
<dbReference type="InterPro" id="IPR033644">
    <property type="entry name" value="Ferrochelatase_C"/>
</dbReference>
<dbReference type="PANTHER" id="PTHR11108">
    <property type="entry name" value="FERROCHELATASE"/>
    <property type="match status" value="1"/>
</dbReference>
<dbReference type="STRING" id="61424.A0A2T9YM80"/>
<evidence type="ECO:0000313" key="9">
    <source>
        <dbReference type="Proteomes" id="UP000245699"/>
    </source>
</evidence>
<evidence type="ECO:0000313" key="8">
    <source>
        <dbReference type="EMBL" id="PVU93419.1"/>
    </source>
</evidence>
<evidence type="ECO:0000256" key="5">
    <source>
        <dbReference type="ARBA" id="ARBA00023239"/>
    </source>
</evidence>
<accession>A0A2T9YM80</accession>
<evidence type="ECO:0000256" key="2">
    <source>
        <dbReference type="ARBA" id="ARBA00007718"/>
    </source>
</evidence>
<dbReference type="AlphaFoldDB" id="A0A2T9YM80"/>
<comment type="function">
    <text evidence="7">Catalyzes the ferrous insertion into protoporphyrin IX.</text>
</comment>
<dbReference type="Proteomes" id="UP000245699">
    <property type="component" value="Unassembled WGS sequence"/>
</dbReference>
<dbReference type="EC" id="4.98.1.1" evidence="7"/>
<dbReference type="PANTHER" id="PTHR11108:SF1">
    <property type="entry name" value="FERROCHELATASE, MITOCHONDRIAL"/>
    <property type="match status" value="1"/>
</dbReference>
<comment type="catalytic activity">
    <reaction evidence="7">
        <text>heme b + 2 H(+) = protoporphyrin IX + Fe(2+)</text>
        <dbReference type="Rhea" id="RHEA:22584"/>
        <dbReference type="ChEBI" id="CHEBI:15378"/>
        <dbReference type="ChEBI" id="CHEBI:29033"/>
        <dbReference type="ChEBI" id="CHEBI:57306"/>
        <dbReference type="ChEBI" id="CHEBI:60344"/>
        <dbReference type="EC" id="4.98.1.1"/>
    </reaction>
</comment>
<reference evidence="8 9" key="1">
    <citation type="journal article" date="2018" name="MBio">
        <title>Comparative Genomics Reveals the Core Gene Toolbox for the Fungus-Insect Symbiosis.</title>
        <authorList>
            <person name="Wang Y."/>
            <person name="Stata M."/>
            <person name="Wang W."/>
            <person name="Stajich J.E."/>
            <person name="White M.M."/>
            <person name="Moncalvo J.M."/>
        </authorList>
    </citation>
    <scope>NUCLEOTIDE SEQUENCE [LARGE SCALE GENOMIC DNA]</scope>
    <source>
        <strain evidence="8 9">AUS-77-4</strain>
    </source>
</reference>
<keyword evidence="4 7" id="KW-0350">Heme biosynthesis</keyword>
<dbReference type="CDD" id="cd03411">
    <property type="entry name" value="Ferrochelatase_N"/>
    <property type="match status" value="1"/>
</dbReference>
<comment type="subcellular location">
    <subcellularLocation>
        <location evidence="7">Mitochondrion inner membrane</location>
    </subcellularLocation>
</comment>
<comment type="caution">
    <text evidence="8">The sequence shown here is derived from an EMBL/GenBank/DDBJ whole genome shotgun (WGS) entry which is preliminary data.</text>
</comment>
<organism evidence="8 9">
    <name type="scientific">Furculomyces boomerangus</name>
    <dbReference type="NCBI Taxonomy" id="61424"/>
    <lineage>
        <taxon>Eukaryota</taxon>
        <taxon>Fungi</taxon>
        <taxon>Fungi incertae sedis</taxon>
        <taxon>Zoopagomycota</taxon>
        <taxon>Kickxellomycotina</taxon>
        <taxon>Harpellomycetes</taxon>
        <taxon>Harpellales</taxon>
        <taxon>Harpellaceae</taxon>
        <taxon>Furculomyces</taxon>
    </lineage>
</organism>
<evidence type="ECO:0000256" key="6">
    <source>
        <dbReference type="ARBA" id="ARBA00023244"/>
    </source>
</evidence>